<protein>
    <submittedName>
        <fullName evidence="3">Outer membrane autotransporter barrel domain protein</fullName>
    </submittedName>
</protein>
<dbReference type="PROSITE" id="PS51208">
    <property type="entry name" value="AUTOTRANSPORTER"/>
    <property type="match status" value="1"/>
</dbReference>
<dbReference type="SMART" id="SM00869">
    <property type="entry name" value="Autotransporter"/>
    <property type="match status" value="1"/>
</dbReference>
<organism evidence="3 4">
    <name type="scientific">Thiothrix nivea (strain ATCC 35100 / DSM 5205 / JP2)</name>
    <dbReference type="NCBI Taxonomy" id="870187"/>
    <lineage>
        <taxon>Bacteria</taxon>
        <taxon>Pseudomonadati</taxon>
        <taxon>Pseudomonadota</taxon>
        <taxon>Gammaproteobacteria</taxon>
        <taxon>Thiotrichales</taxon>
        <taxon>Thiotrichaceae</taxon>
        <taxon>Thiothrix</taxon>
    </lineage>
</organism>
<feature type="region of interest" description="Disordered" evidence="1">
    <location>
        <begin position="99"/>
        <end position="135"/>
    </location>
</feature>
<evidence type="ECO:0000259" key="2">
    <source>
        <dbReference type="PROSITE" id="PS51208"/>
    </source>
</evidence>
<evidence type="ECO:0000313" key="3">
    <source>
        <dbReference type="EMBL" id="EIJ35243.1"/>
    </source>
</evidence>
<keyword evidence="4" id="KW-1185">Reference proteome</keyword>
<sequence length="469" mass="49531" precursor="true">MRRNEAKPIGCRKLPAHGGKIFYAGLISILASNNAMAELPQGGFIQTCERLNGITGTAPTTLSNAQSNFKAICSGPAGGVAGISDANDNTAVSALRHEEAAAGGTTTSQSSQKQVSNLRERMDEVREEDTTASSDLLENSRRSFFINGGFRNGEAKKTSDETGFGNGVTAGTPTDPERATIVQGERAFDIDGQEVTVGMDYRLEDEQTIVGASLGFDRREAKFTDQSALDDSGNIIEGGVESKGTYISGYVTRALSDTAYLDGVISVGNSDLTITRPVPKINTTGDGPAATYDTATGKPGSTQFSASLGGGKDILYDDVTITPYARVDYTRTSIDAYEESLPTASEGMALRVAKQEADSLLGTVGVKASKPMRTEAGTVFVPQASIEIGHEFSNDPRNIEATLVAADGLTGIDPSVVRTSDPDRNHAKLGFGVSAVFSKGRSGFVQFETIQGNDQYSDASVRVGYRVEF</sequence>
<dbReference type="Proteomes" id="UP000005317">
    <property type="component" value="Unassembled WGS sequence"/>
</dbReference>
<dbReference type="OrthoDB" id="5699539at2"/>
<dbReference type="Pfam" id="PF03797">
    <property type="entry name" value="Autotransporter"/>
    <property type="match status" value="1"/>
</dbReference>
<dbReference type="GO" id="GO:0019867">
    <property type="term" value="C:outer membrane"/>
    <property type="evidence" value="ECO:0007669"/>
    <property type="project" value="InterPro"/>
</dbReference>
<dbReference type="SUPFAM" id="SSF103515">
    <property type="entry name" value="Autotransporter"/>
    <property type="match status" value="1"/>
</dbReference>
<dbReference type="EMBL" id="JH651384">
    <property type="protein sequence ID" value="EIJ35243.1"/>
    <property type="molecule type" value="Genomic_DNA"/>
</dbReference>
<evidence type="ECO:0000313" key="4">
    <source>
        <dbReference type="Proteomes" id="UP000005317"/>
    </source>
</evidence>
<name>A0A656HFU1_THINJ</name>
<reference evidence="4" key="1">
    <citation type="journal article" date="2011" name="Stand. Genomic Sci.">
        <title>Genome sequence of the filamentous, gliding Thiothrix nivea neotype strain (JP2(T)).</title>
        <authorList>
            <person name="Lapidus A."/>
            <person name="Nolan M."/>
            <person name="Lucas S."/>
            <person name="Glavina Del Rio T."/>
            <person name="Tice H."/>
            <person name="Cheng J.F."/>
            <person name="Tapia R."/>
            <person name="Han C."/>
            <person name="Goodwin L."/>
            <person name="Pitluck S."/>
            <person name="Liolios K."/>
            <person name="Pagani I."/>
            <person name="Ivanova N."/>
            <person name="Huntemann M."/>
            <person name="Mavromatis K."/>
            <person name="Mikhailova N."/>
            <person name="Pati A."/>
            <person name="Chen A."/>
            <person name="Palaniappan K."/>
            <person name="Land M."/>
            <person name="Brambilla E.M."/>
            <person name="Rohde M."/>
            <person name="Abt B."/>
            <person name="Verbarg S."/>
            <person name="Goker M."/>
            <person name="Bristow J."/>
            <person name="Eisen J.A."/>
            <person name="Markowitz V."/>
            <person name="Hugenholtz P."/>
            <person name="Kyrpides N.C."/>
            <person name="Klenk H.P."/>
            <person name="Woyke T."/>
        </authorList>
    </citation>
    <scope>NUCLEOTIDE SEQUENCE [LARGE SCALE GENOMIC DNA]</scope>
    <source>
        <strain evidence="4">ATCC 35100 / DSM 5205 / JP2</strain>
    </source>
</reference>
<gene>
    <name evidence="3" type="ORF">Thini_2706</name>
</gene>
<feature type="domain" description="Autotransporter" evidence="2">
    <location>
        <begin position="137"/>
        <end position="469"/>
    </location>
</feature>
<dbReference type="InterPro" id="IPR005546">
    <property type="entry name" value="Autotransporte_beta"/>
</dbReference>
<feature type="compositionally biased region" description="Low complexity" evidence="1">
    <location>
        <begin position="101"/>
        <end position="112"/>
    </location>
</feature>
<proteinExistence type="predicted"/>
<evidence type="ECO:0000256" key="1">
    <source>
        <dbReference type="SAM" id="MobiDB-lite"/>
    </source>
</evidence>
<dbReference type="InterPro" id="IPR006315">
    <property type="entry name" value="OM_autotransptr_brl_dom"/>
</dbReference>
<dbReference type="AlphaFoldDB" id="A0A656HFU1"/>
<accession>A0A656HFU1</accession>
<dbReference type="NCBIfam" id="TIGR01414">
    <property type="entry name" value="autotrans_barl"/>
    <property type="match status" value="1"/>
</dbReference>
<dbReference type="InterPro" id="IPR036709">
    <property type="entry name" value="Autotransporte_beta_dom_sf"/>
</dbReference>
<feature type="region of interest" description="Disordered" evidence="1">
    <location>
        <begin position="156"/>
        <end position="175"/>
    </location>
</feature>
<dbReference type="Gene3D" id="2.40.128.130">
    <property type="entry name" value="Autotransporter beta-domain"/>
    <property type="match status" value="1"/>
</dbReference>